<dbReference type="GO" id="GO:0016020">
    <property type="term" value="C:membrane"/>
    <property type="evidence" value="ECO:0007669"/>
    <property type="project" value="InterPro"/>
</dbReference>
<keyword evidence="2" id="KW-1133">Transmembrane helix</keyword>
<evidence type="ECO:0000313" key="4">
    <source>
        <dbReference type="Proteomes" id="UP000317093"/>
    </source>
</evidence>
<dbReference type="PANTHER" id="PTHR35335">
    <property type="entry name" value="UPF0716 PROTEIN FXSA"/>
    <property type="match status" value="1"/>
</dbReference>
<dbReference type="EMBL" id="CP036279">
    <property type="protein sequence ID" value="QDU61862.1"/>
    <property type="molecule type" value="Genomic_DNA"/>
</dbReference>
<dbReference type="Proteomes" id="UP000317093">
    <property type="component" value="Chromosome"/>
</dbReference>
<feature type="transmembrane region" description="Helical" evidence="2">
    <location>
        <begin position="6"/>
        <end position="23"/>
    </location>
</feature>
<dbReference type="Pfam" id="PF04186">
    <property type="entry name" value="FxsA"/>
    <property type="match status" value="1"/>
</dbReference>
<dbReference type="PANTHER" id="PTHR35335:SF1">
    <property type="entry name" value="UPF0716 PROTEIN FXSA"/>
    <property type="match status" value="1"/>
</dbReference>
<dbReference type="NCBIfam" id="NF008528">
    <property type="entry name" value="PRK11463.1-2"/>
    <property type="match status" value="1"/>
</dbReference>
<feature type="transmembrane region" description="Helical" evidence="2">
    <location>
        <begin position="35"/>
        <end position="55"/>
    </location>
</feature>
<evidence type="ECO:0000313" key="3">
    <source>
        <dbReference type="EMBL" id="QDU61862.1"/>
    </source>
</evidence>
<name>A0A518B4I5_9BACT</name>
<evidence type="ECO:0000256" key="2">
    <source>
        <dbReference type="SAM" id="Phobius"/>
    </source>
</evidence>
<dbReference type="InterPro" id="IPR007313">
    <property type="entry name" value="FxsA"/>
</dbReference>
<keyword evidence="4" id="KW-1185">Reference proteome</keyword>
<organism evidence="3 4">
    <name type="scientific">Kolteria novifilia</name>
    <dbReference type="NCBI Taxonomy" id="2527975"/>
    <lineage>
        <taxon>Bacteria</taxon>
        <taxon>Pseudomonadati</taxon>
        <taxon>Planctomycetota</taxon>
        <taxon>Planctomycetia</taxon>
        <taxon>Kolteriales</taxon>
        <taxon>Kolteriaceae</taxon>
        <taxon>Kolteria</taxon>
    </lineage>
</organism>
<keyword evidence="2" id="KW-0812">Transmembrane</keyword>
<proteinExistence type="predicted"/>
<sequence length="166" mass="18221">MLIRLILLLTCVPLVELFVLLQVHGWMAQRLGSTMATMVTIGSILVTGVLGAVLARQQSLSVFRSISQRFRGGGIPGPELVDAALVLVGSALLLTPGFLTDAGGFALLLPPTRKLCRERLVRWFQERIRRGDIRFHGGFSQQGGPRPYDRPDVVDVPPHLDKDVKD</sequence>
<feature type="region of interest" description="Disordered" evidence="1">
    <location>
        <begin position="135"/>
        <end position="166"/>
    </location>
</feature>
<protein>
    <submittedName>
        <fullName evidence="3">Phage T7 F exclusion suppressor FxsA</fullName>
    </submittedName>
</protein>
<accession>A0A518B4I5</accession>
<dbReference type="KEGG" id="knv:Pan216_27270"/>
<dbReference type="RefSeq" id="WP_419193608.1">
    <property type="nucleotide sequence ID" value="NZ_CP036279.1"/>
</dbReference>
<reference evidence="3 4" key="1">
    <citation type="submission" date="2019-02" db="EMBL/GenBank/DDBJ databases">
        <title>Deep-cultivation of Planctomycetes and their phenomic and genomic characterization uncovers novel biology.</title>
        <authorList>
            <person name="Wiegand S."/>
            <person name="Jogler M."/>
            <person name="Boedeker C."/>
            <person name="Pinto D."/>
            <person name="Vollmers J."/>
            <person name="Rivas-Marin E."/>
            <person name="Kohn T."/>
            <person name="Peeters S.H."/>
            <person name="Heuer A."/>
            <person name="Rast P."/>
            <person name="Oberbeckmann S."/>
            <person name="Bunk B."/>
            <person name="Jeske O."/>
            <person name="Meyerdierks A."/>
            <person name="Storesund J.E."/>
            <person name="Kallscheuer N."/>
            <person name="Luecker S."/>
            <person name="Lage O.M."/>
            <person name="Pohl T."/>
            <person name="Merkel B.J."/>
            <person name="Hornburger P."/>
            <person name="Mueller R.-W."/>
            <person name="Bruemmer F."/>
            <person name="Labrenz M."/>
            <person name="Spormann A.M."/>
            <person name="Op den Camp H."/>
            <person name="Overmann J."/>
            <person name="Amann R."/>
            <person name="Jetten M.S.M."/>
            <person name="Mascher T."/>
            <person name="Medema M.H."/>
            <person name="Devos D.P."/>
            <person name="Kaster A.-K."/>
            <person name="Ovreas L."/>
            <person name="Rohde M."/>
            <person name="Galperin M.Y."/>
            <person name="Jogler C."/>
        </authorList>
    </citation>
    <scope>NUCLEOTIDE SEQUENCE [LARGE SCALE GENOMIC DNA]</scope>
    <source>
        <strain evidence="3 4">Pan216</strain>
    </source>
</reference>
<feature type="compositionally biased region" description="Basic and acidic residues" evidence="1">
    <location>
        <begin position="147"/>
        <end position="166"/>
    </location>
</feature>
<gene>
    <name evidence="3" type="ORF">Pan216_27270</name>
</gene>
<keyword evidence="2" id="KW-0472">Membrane</keyword>
<dbReference type="AlphaFoldDB" id="A0A518B4I5"/>
<evidence type="ECO:0000256" key="1">
    <source>
        <dbReference type="SAM" id="MobiDB-lite"/>
    </source>
</evidence>